<sequence length="178" mass="19275">MNPFFCSIAIAVVTLILAAPVSLADGVDEADRPVLPLFELPTLTNSSATTIGSEDLSGKVVYIDFWASWCGPCRLSLPALDALYRELKDQGFEALAISVDVVEEDALDFFERYPISYPAVIDKSGDVAKRFAVNGMPSGYLVDRDGRVVSVHVGFRRGDEAALREEILGVLATPPSKH</sequence>
<dbReference type="InterPro" id="IPR036249">
    <property type="entry name" value="Thioredoxin-like_sf"/>
</dbReference>
<dbReference type="EMBL" id="DS999411">
    <property type="protein sequence ID" value="EED35261.1"/>
    <property type="molecule type" value="Genomic_DNA"/>
</dbReference>
<dbReference type="PROSITE" id="PS51352">
    <property type="entry name" value="THIOREDOXIN_2"/>
    <property type="match status" value="1"/>
</dbReference>
<keyword evidence="4" id="KW-1185">Reference proteome</keyword>
<evidence type="ECO:0000313" key="4">
    <source>
        <dbReference type="Proteomes" id="UP000004699"/>
    </source>
</evidence>
<protein>
    <submittedName>
        <fullName evidence="3">Thioredoxin family protein</fullName>
    </submittedName>
</protein>
<dbReference type="SUPFAM" id="SSF52833">
    <property type="entry name" value="Thioredoxin-like"/>
    <property type="match status" value="1"/>
</dbReference>
<dbReference type="InterPro" id="IPR050553">
    <property type="entry name" value="Thioredoxin_ResA/DsbE_sf"/>
</dbReference>
<evidence type="ECO:0000313" key="3">
    <source>
        <dbReference type="EMBL" id="EED35261.1"/>
    </source>
</evidence>
<dbReference type="CDD" id="cd02966">
    <property type="entry name" value="TlpA_like_family"/>
    <property type="match status" value="1"/>
</dbReference>
<feature type="chain" id="PRO_5002876459" evidence="1">
    <location>
        <begin position="25"/>
        <end position="178"/>
    </location>
</feature>
<dbReference type="Gene3D" id="3.40.30.10">
    <property type="entry name" value="Glutaredoxin"/>
    <property type="match status" value="1"/>
</dbReference>
<reference evidence="4" key="1">
    <citation type="journal article" date="2013" name="BMC Microbiol.">
        <title>Taxonomy and evolution of bacteriochlorophyll a-containing members of the OM60/NOR5 clade of marine gammaproteobacteria: description of Luminiphilus syltensis gen. nov., sp. nov., reclassification of Haliea rubra as Pseudohaliea rubra gen. nov., comb. nov., and emendation of Chromatocurvus halotolerans.</title>
        <authorList>
            <person name="Spring S."/>
            <person name="Riedel T."/>
            <person name="Sproer C."/>
            <person name="Yan S."/>
            <person name="Harder J."/>
            <person name="Fuchs B.M."/>
        </authorList>
    </citation>
    <scope>NUCLEOTIDE SEQUENCE [LARGE SCALE GENOMIC DNA]</scope>
    <source>
        <strain evidence="4">NOR51-B</strain>
    </source>
</reference>
<keyword evidence="1" id="KW-0732">Signal</keyword>
<feature type="signal peptide" evidence="1">
    <location>
        <begin position="1"/>
        <end position="24"/>
    </location>
</feature>
<evidence type="ECO:0000259" key="2">
    <source>
        <dbReference type="PROSITE" id="PS51352"/>
    </source>
</evidence>
<dbReference type="HOGENOM" id="CLU_042529_11_2_6"/>
<dbReference type="STRING" id="565045.NOR51B_1206"/>
<dbReference type="Proteomes" id="UP000004699">
    <property type="component" value="Unassembled WGS sequence"/>
</dbReference>
<accession>B8KSE6</accession>
<dbReference type="GO" id="GO:0016491">
    <property type="term" value="F:oxidoreductase activity"/>
    <property type="evidence" value="ECO:0007669"/>
    <property type="project" value="InterPro"/>
</dbReference>
<dbReference type="InterPro" id="IPR013766">
    <property type="entry name" value="Thioredoxin_domain"/>
</dbReference>
<dbReference type="AlphaFoldDB" id="B8KSE6"/>
<dbReference type="Pfam" id="PF00578">
    <property type="entry name" value="AhpC-TSA"/>
    <property type="match status" value="1"/>
</dbReference>
<evidence type="ECO:0000256" key="1">
    <source>
        <dbReference type="SAM" id="SignalP"/>
    </source>
</evidence>
<dbReference type="eggNOG" id="COG0526">
    <property type="taxonomic scope" value="Bacteria"/>
</dbReference>
<gene>
    <name evidence="3" type="ORF">NOR51B_1206</name>
</gene>
<feature type="domain" description="Thioredoxin" evidence="2">
    <location>
        <begin position="29"/>
        <end position="172"/>
    </location>
</feature>
<dbReference type="OrthoDB" id="9799347at2"/>
<dbReference type="RefSeq" id="WP_009020007.1">
    <property type="nucleotide sequence ID" value="NZ_DS999411.1"/>
</dbReference>
<dbReference type="PANTHER" id="PTHR42852:SF17">
    <property type="entry name" value="THIOREDOXIN-LIKE PROTEIN HI_1115"/>
    <property type="match status" value="1"/>
</dbReference>
<dbReference type="InterPro" id="IPR000866">
    <property type="entry name" value="AhpC/TSA"/>
</dbReference>
<organism evidence="3 4">
    <name type="scientific">Luminiphilus syltensis NOR5-1B</name>
    <dbReference type="NCBI Taxonomy" id="565045"/>
    <lineage>
        <taxon>Bacteria</taxon>
        <taxon>Pseudomonadati</taxon>
        <taxon>Pseudomonadota</taxon>
        <taxon>Gammaproteobacteria</taxon>
        <taxon>Cellvibrionales</taxon>
        <taxon>Halieaceae</taxon>
        <taxon>Luminiphilus</taxon>
    </lineage>
</organism>
<name>B8KSE6_9GAMM</name>
<dbReference type="GO" id="GO:0016209">
    <property type="term" value="F:antioxidant activity"/>
    <property type="evidence" value="ECO:0007669"/>
    <property type="project" value="InterPro"/>
</dbReference>
<proteinExistence type="predicted"/>
<dbReference type="PANTHER" id="PTHR42852">
    <property type="entry name" value="THIOL:DISULFIDE INTERCHANGE PROTEIN DSBE"/>
    <property type="match status" value="1"/>
</dbReference>